<dbReference type="RefSeq" id="WP_215242073.1">
    <property type="nucleotide sequence ID" value="NZ_CAJRAF010000004.1"/>
</dbReference>
<dbReference type="InterPro" id="IPR036097">
    <property type="entry name" value="HisK_dim/P_sf"/>
</dbReference>
<evidence type="ECO:0000313" key="10">
    <source>
        <dbReference type="EMBL" id="CAG5017237.1"/>
    </source>
</evidence>
<keyword evidence="11" id="KW-1185">Reference proteome</keyword>
<dbReference type="InterPro" id="IPR000700">
    <property type="entry name" value="PAS-assoc_C"/>
</dbReference>
<dbReference type="PANTHER" id="PTHR43304">
    <property type="entry name" value="PHYTOCHROME-LIKE PROTEIN CPH1"/>
    <property type="match status" value="1"/>
</dbReference>
<dbReference type="Pfam" id="PF02518">
    <property type="entry name" value="HATPase_c"/>
    <property type="match status" value="1"/>
</dbReference>
<evidence type="ECO:0000256" key="3">
    <source>
        <dbReference type="ARBA" id="ARBA00022553"/>
    </source>
</evidence>
<feature type="domain" description="PAC" evidence="9">
    <location>
        <begin position="219"/>
        <end position="272"/>
    </location>
</feature>
<comment type="caution">
    <text evidence="10">The sequence shown here is derived from an EMBL/GenBank/DDBJ whole genome shotgun (WGS) entry which is preliminary data.</text>
</comment>
<dbReference type="InterPro" id="IPR013655">
    <property type="entry name" value="PAS_fold_3"/>
</dbReference>
<dbReference type="NCBIfam" id="TIGR00229">
    <property type="entry name" value="sensory_box"/>
    <property type="match status" value="3"/>
</dbReference>
<feature type="domain" description="Histidine kinase" evidence="7">
    <location>
        <begin position="699"/>
        <end position="927"/>
    </location>
</feature>
<keyword evidence="3" id="KW-0597">Phosphoprotein</keyword>
<dbReference type="InterPro" id="IPR052162">
    <property type="entry name" value="Sensor_kinase/Photoreceptor"/>
</dbReference>
<dbReference type="Gene3D" id="3.30.450.20">
    <property type="entry name" value="PAS domain"/>
    <property type="match status" value="5"/>
</dbReference>
<dbReference type="PROSITE" id="PS50112">
    <property type="entry name" value="PAS"/>
    <property type="match status" value="2"/>
</dbReference>
<dbReference type="SUPFAM" id="SSF55874">
    <property type="entry name" value="ATPase domain of HSP90 chaperone/DNA topoisomerase II/histidine kinase"/>
    <property type="match status" value="1"/>
</dbReference>
<organism evidence="10 11">
    <name type="scientific">Dyadobacter helix</name>
    <dbReference type="NCBI Taxonomy" id="2822344"/>
    <lineage>
        <taxon>Bacteria</taxon>
        <taxon>Pseudomonadati</taxon>
        <taxon>Bacteroidota</taxon>
        <taxon>Cytophagia</taxon>
        <taxon>Cytophagales</taxon>
        <taxon>Spirosomataceae</taxon>
        <taxon>Dyadobacter</taxon>
    </lineage>
</organism>
<dbReference type="GO" id="GO:0000155">
    <property type="term" value="F:phosphorelay sensor kinase activity"/>
    <property type="evidence" value="ECO:0007669"/>
    <property type="project" value="InterPro"/>
</dbReference>
<dbReference type="InterPro" id="IPR035965">
    <property type="entry name" value="PAS-like_dom_sf"/>
</dbReference>
<dbReference type="InterPro" id="IPR013656">
    <property type="entry name" value="PAS_4"/>
</dbReference>
<evidence type="ECO:0000256" key="1">
    <source>
        <dbReference type="ARBA" id="ARBA00000085"/>
    </source>
</evidence>
<name>A0A916JIU7_9BACT</name>
<dbReference type="PRINTS" id="PR00344">
    <property type="entry name" value="BCTRLSENSOR"/>
</dbReference>
<dbReference type="InterPro" id="IPR001610">
    <property type="entry name" value="PAC"/>
</dbReference>
<dbReference type="InterPro" id="IPR005467">
    <property type="entry name" value="His_kinase_dom"/>
</dbReference>
<evidence type="ECO:0000259" key="8">
    <source>
        <dbReference type="PROSITE" id="PS50112"/>
    </source>
</evidence>
<dbReference type="InterPro" id="IPR036890">
    <property type="entry name" value="HATPase_C_sf"/>
</dbReference>
<dbReference type="PROSITE" id="PS50109">
    <property type="entry name" value="HIS_KIN"/>
    <property type="match status" value="1"/>
</dbReference>
<dbReference type="Pfam" id="PF00512">
    <property type="entry name" value="HisKA"/>
    <property type="match status" value="1"/>
</dbReference>
<dbReference type="AlphaFoldDB" id="A0A916JIU7"/>
<evidence type="ECO:0000256" key="6">
    <source>
        <dbReference type="SAM" id="Coils"/>
    </source>
</evidence>
<evidence type="ECO:0000256" key="2">
    <source>
        <dbReference type="ARBA" id="ARBA00012438"/>
    </source>
</evidence>
<gene>
    <name evidence="10" type="primary">sasA_32</name>
    <name evidence="10" type="ORF">DYBT9275_05730</name>
</gene>
<dbReference type="PANTHER" id="PTHR43304:SF1">
    <property type="entry name" value="PAC DOMAIN-CONTAINING PROTEIN"/>
    <property type="match status" value="1"/>
</dbReference>
<dbReference type="Gene3D" id="3.30.565.10">
    <property type="entry name" value="Histidine kinase-like ATPase, C-terminal domain"/>
    <property type="match status" value="1"/>
</dbReference>
<dbReference type="InterPro" id="IPR000014">
    <property type="entry name" value="PAS"/>
</dbReference>
<feature type="domain" description="PAS" evidence="8">
    <location>
        <begin position="143"/>
        <end position="214"/>
    </location>
</feature>
<dbReference type="PROSITE" id="PS50113">
    <property type="entry name" value="PAC"/>
    <property type="match status" value="3"/>
</dbReference>
<feature type="domain" description="PAC" evidence="9">
    <location>
        <begin position="346"/>
        <end position="398"/>
    </location>
</feature>
<evidence type="ECO:0000256" key="5">
    <source>
        <dbReference type="ARBA" id="ARBA00022777"/>
    </source>
</evidence>
<dbReference type="SMART" id="SM00086">
    <property type="entry name" value="PAC"/>
    <property type="match status" value="4"/>
</dbReference>
<keyword evidence="5" id="KW-0418">Kinase</keyword>
<feature type="domain" description="PAC" evidence="9">
    <location>
        <begin position="602"/>
        <end position="656"/>
    </location>
</feature>
<dbReference type="InterPro" id="IPR003661">
    <property type="entry name" value="HisK_dim/P_dom"/>
</dbReference>
<dbReference type="SMART" id="SM00388">
    <property type="entry name" value="HisKA"/>
    <property type="match status" value="1"/>
</dbReference>
<dbReference type="EC" id="2.7.13.3" evidence="2"/>
<accession>A0A916JIU7</accession>
<feature type="coiled-coil region" evidence="6">
    <location>
        <begin position="647"/>
        <end position="685"/>
    </location>
</feature>
<reference evidence="10" key="1">
    <citation type="submission" date="2021-04" db="EMBL/GenBank/DDBJ databases">
        <authorList>
            <person name="Rodrigo-Torres L."/>
            <person name="Arahal R. D."/>
            <person name="Lucena T."/>
        </authorList>
    </citation>
    <scope>NUCLEOTIDE SEQUENCE</scope>
    <source>
        <strain evidence="10">CECT 9275</strain>
    </source>
</reference>
<feature type="domain" description="PAS" evidence="8">
    <location>
        <begin position="15"/>
        <end position="87"/>
    </location>
</feature>
<dbReference type="CDD" id="cd00082">
    <property type="entry name" value="HisKA"/>
    <property type="match status" value="1"/>
</dbReference>
<sequence>MSKKEEEPAIGLTEASERFELLAKATHDIIWDWNLTEQKIWWNEALQKLFGYSEEEILPSPDFWYDRIHPEDRERVLKHINELLEQGGENWSDHYRFRKADGTYAEVLDRGYTIKKEGVPVRMVGSMQDITREVQIQKEREQSEERLQFALNSAKLGTWELNPEKNTISWDDRCRELFGYHSGDVVDYQHSLLSIHPDDRERISNAVQKALTPGSGGVYDVQFRTIGVHNSQLRWLHCKGQAYFDDQGKPERFSGIVLDITSQMKDLEKLMLSDQQAAIAIEGTEAGSFVLTVETNEIAYSPSFVRILTGVETQSMPRPIIVNHIHPDDAHLRENAHKLASETGNLNYEARFIWENGAIRWVKVLGRYLYNNQGKAIHLSGIVLDVTDRMNYEQKLRANEEYLRSMIDHSPVAMALLRGQELVIETANNAFATLLGPLETIKGHPLTFSGEKTHPFVELPRKAFLDAQVYQAKEILIKSFDEGLTKDSYYDFTFSPIAAADGTVSGVIATGIEVSQQVQARAALKESERRFRNLIEEAPVATSLFVGKDMIIDLPNEAMIRFWGKGPDVAGKPLREAVPELVGQPFLGILDEVFRTGETYHSDASPADLEVDGVMGTYYFDFTYKPLRNSDGEVYAILDMAVDVTSQVVARQELMQSEERYRQLANELDQRVQQRTIELHKANQELIHSNNNLQQFAYAASHDLQEPLRKIQSFGSRLHTMYNNQLDSTGVYMLDRIQDASKRMSYMIDDLLAYSRLSTRDNELELVNLNQVVANVLPDLEIAINEKRAEITTGELPLIWGNERQLGQLFQNLLGNAIKYSKPDTIPLITVSSRLAEPSETALIPSILPQTTYVRIAIADNGIGFDMKNVDRIFHMFQRLHGRSEYSGSGIGLALCKKVVQNHHGYITASSSPGNGSTFIIYLPLTGKPGQEPAENMD</sequence>
<dbReference type="Pfam" id="PF13188">
    <property type="entry name" value="PAS_8"/>
    <property type="match status" value="1"/>
</dbReference>
<dbReference type="Gene3D" id="1.10.287.130">
    <property type="match status" value="1"/>
</dbReference>
<proteinExistence type="predicted"/>
<keyword evidence="6" id="KW-0175">Coiled coil</keyword>
<evidence type="ECO:0000259" key="7">
    <source>
        <dbReference type="PROSITE" id="PS50109"/>
    </source>
</evidence>
<dbReference type="SUPFAM" id="SSF47384">
    <property type="entry name" value="Homodimeric domain of signal transducing histidine kinase"/>
    <property type="match status" value="1"/>
</dbReference>
<dbReference type="SMART" id="SM00091">
    <property type="entry name" value="PAS"/>
    <property type="match status" value="5"/>
</dbReference>
<keyword evidence="4 10" id="KW-0808">Transferase</keyword>
<evidence type="ECO:0000313" key="11">
    <source>
        <dbReference type="Proteomes" id="UP000680038"/>
    </source>
</evidence>
<dbReference type="Pfam" id="PF08447">
    <property type="entry name" value="PAS_3"/>
    <property type="match status" value="3"/>
</dbReference>
<dbReference type="Gene3D" id="2.10.70.100">
    <property type="match status" value="1"/>
</dbReference>
<dbReference type="EMBL" id="CAJRAF010000004">
    <property type="protein sequence ID" value="CAG5017237.1"/>
    <property type="molecule type" value="Genomic_DNA"/>
</dbReference>
<dbReference type="SMART" id="SM00387">
    <property type="entry name" value="HATPase_c"/>
    <property type="match status" value="1"/>
</dbReference>
<dbReference type="InterPro" id="IPR004358">
    <property type="entry name" value="Sig_transdc_His_kin-like_C"/>
</dbReference>
<dbReference type="SUPFAM" id="SSF55785">
    <property type="entry name" value="PYP-like sensor domain (PAS domain)"/>
    <property type="match status" value="5"/>
</dbReference>
<dbReference type="InterPro" id="IPR003594">
    <property type="entry name" value="HATPase_dom"/>
</dbReference>
<dbReference type="Proteomes" id="UP000680038">
    <property type="component" value="Unassembled WGS sequence"/>
</dbReference>
<dbReference type="FunFam" id="3.30.565.10:FF:000006">
    <property type="entry name" value="Sensor histidine kinase WalK"/>
    <property type="match status" value="1"/>
</dbReference>
<dbReference type="Pfam" id="PF08448">
    <property type="entry name" value="PAS_4"/>
    <property type="match status" value="1"/>
</dbReference>
<comment type="catalytic activity">
    <reaction evidence="1">
        <text>ATP + protein L-histidine = ADP + protein N-phospho-L-histidine.</text>
        <dbReference type="EC" id="2.7.13.3"/>
    </reaction>
</comment>
<evidence type="ECO:0000259" key="9">
    <source>
        <dbReference type="PROSITE" id="PS50113"/>
    </source>
</evidence>
<evidence type="ECO:0000256" key="4">
    <source>
        <dbReference type="ARBA" id="ARBA00022679"/>
    </source>
</evidence>
<dbReference type="CDD" id="cd00130">
    <property type="entry name" value="PAS"/>
    <property type="match status" value="3"/>
</dbReference>
<protein>
    <recommendedName>
        <fullName evidence="2">histidine kinase</fullName>
        <ecNumber evidence="2">2.7.13.3</ecNumber>
    </recommendedName>
</protein>